<dbReference type="InterPro" id="IPR036770">
    <property type="entry name" value="Ankyrin_rpt-contain_sf"/>
</dbReference>
<dbReference type="OrthoDB" id="20872at2759"/>
<sequence length="347" mass="37983">MDQATDNEEEDTNTRLFRASKHGREDLVTTLLQKGVMPDRGQYENLGHTALTITCSKGHEGIVQLLLDHGADINAKNQDSDRTPLFWAAGSGHASVVKLLLEAGAEPNGAEENGRTTPLAVAAVRGHEDAVWALLEWEGDGVDIDRKGFADRRTVLSHSAEDGQELIVTRLLDRGADPDSRDLRGWTPLCWAAQRGQVAIVEILLARGADPNSGDEKHCIFVESPGDRTPLLYAAAEGHGDVVRLLLQNGAEVNHCDRGKWSALGRAVFNGRVEVVNVLLDDGGADPEIGGILGDTLLKYAEMQLWGREEPRYSTYVEIIGLLQKWSRKGEPVQASGVLERLYAMWR</sequence>
<accession>A0A177AAD9</accession>
<dbReference type="Gene3D" id="1.25.40.20">
    <property type="entry name" value="Ankyrin repeat-containing domain"/>
    <property type="match status" value="3"/>
</dbReference>
<dbReference type="PROSITE" id="PS50297">
    <property type="entry name" value="ANK_REP_REGION"/>
    <property type="match status" value="4"/>
</dbReference>
<dbReference type="InterPro" id="IPR050889">
    <property type="entry name" value="Dendritic_Spine_Reg/Scaffold"/>
</dbReference>
<gene>
    <name evidence="4" type="ORF">VC83_04307</name>
</gene>
<dbReference type="SMART" id="SM00248">
    <property type="entry name" value="ANK"/>
    <property type="match status" value="8"/>
</dbReference>
<protein>
    <submittedName>
        <fullName evidence="4">Uncharacterized protein</fullName>
    </submittedName>
</protein>
<dbReference type="EMBL" id="KV441394">
    <property type="protein sequence ID" value="OAF59119.1"/>
    <property type="molecule type" value="Genomic_DNA"/>
</dbReference>
<evidence type="ECO:0000256" key="2">
    <source>
        <dbReference type="ARBA" id="ARBA00023043"/>
    </source>
</evidence>
<dbReference type="GeneID" id="36287380"/>
<feature type="repeat" description="ANK" evidence="3">
    <location>
        <begin position="151"/>
        <end position="183"/>
    </location>
</feature>
<dbReference type="PANTHER" id="PTHR24166:SF48">
    <property type="entry name" value="PROTEIN VAPYRIN"/>
    <property type="match status" value="1"/>
</dbReference>
<feature type="repeat" description="ANK" evidence="3">
    <location>
        <begin position="184"/>
        <end position="216"/>
    </location>
</feature>
<dbReference type="RefSeq" id="XP_024324403.1">
    <property type="nucleotide sequence ID" value="XM_024467942.1"/>
</dbReference>
<dbReference type="AlphaFoldDB" id="A0A177AAD9"/>
<keyword evidence="1" id="KW-0677">Repeat</keyword>
<dbReference type="eggNOG" id="KOG0504">
    <property type="taxonomic scope" value="Eukaryota"/>
</dbReference>
<proteinExistence type="predicted"/>
<evidence type="ECO:0000313" key="4">
    <source>
        <dbReference type="EMBL" id="OAF59119.1"/>
    </source>
</evidence>
<dbReference type="InterPro" id="IPR002110">
    <property type="entry name" value="Ankyrin_rpt"/>
</dbReference>
<dbReference type="PANTHER" id="PTHR24166">
    <property type="entry name" value="ROLLING PEBBLES, ISOFORM B"/>
    <property type="match status" value="1"/>
</dbReference>
<evidence type="ECO:0000256" key="1">
    <source>
        <dbReference type="ARBA" id="ARBA00022737"/>
    </source>
</evidence>
<organism evidence="4">
    <name type="scientific">Pseudogymnoascus destructans</name>
    <dbReference type="NCBI Taxonomy" id="655981"/>
    <lineage>
        <taxon>Eukaryota</taxon>
        <taxon>Fungi</taxon>
        <taxon>Dikarya</taxon>
        <taxon>Ascomycota</taxon>
        <taxon>Pezizomycotina</taxon>
        <taxon>Leotiomycetes</taxon>
        <taxon>Thelebolales</taxon>
        <taxon>Thelebolaceae</taxon>
        <taxon>Pseudogymnoascus</taxon>
    </lineage>
</organism>
<dbReference type="PROSITE" id="PS50088">
    <property type="entry name" value="ANK_REPEAT"/>
    <property type="match status" value="5"/>
</dbReference>
<dbReference type="VEuPathDB" id="FungiDB:GMDG_05489"/>
<keyword evidence="2 3" id="KW-0040">ANK repeat</keyword>
<feature type="repeat" description="ANK" evidence="3">
    <location>
        <begin position="46"/>
        <end position="78"/>
    </location>
</feature>
<dbReference type="Proteomes" id="UP000077154">
    <property type="component" value="Unassembled WGS sequence"/>
</dbReference>
<dbReference type="SUPFAM" id="SSF48403">
    <property type="entry name" value="Ankyrin repeat"/>
    <property type="match status" value="1"/>
</dbReference>
<dbReference type="PRINTS" id="PR01415">
    <property type="entry name" value="ANKYRIN"/>
</dbReference>
<feature type="repeat" description="ANK" evidence="3">
    <location>
        <begin position="226"/>
        <end position="258"/>
    </location>
</feature>
<name>A0A177AAD9_9PEZI</name>
<feature type="repeat" description="ANK" evidence="3">
    <location>
        <begin position="80"/>
        <end position="112"/>
    </location>
</feature>
<evidence type="ECO:0000256" key="3">
    <source>
        <dbReference type="PROSITE-ProRule" id="PRU00023"/>
    </source>
</evidence>
<reference evidence="4" key="1">
    <citation type="submission" date="2016-03" db="EMBL/GenBank/DDBJ databases">
        <title>Updated assembly of Pseudogymnoascus destructans, the fungus causing white-nose syndrome of bats.</title>
        <authorList>
            <person name="Palmer J.M."/>
            <person name="Drees K.P."/>
            <person name="Foster J.T."/>
            <person name="Lindner D.L."/>
        </authorList>
    </citation>
    <scope>NUCLEOTIDE SEQUENCE [LARGE SCALE GENOMIC DNA]</scope>
    <source>
        <strain evidence="4">20631-21</strain>
    </source>
</reference>
<dbReference type="Pfam" id="PF12796">
    <property type="entry name" value="Ank_2"/>
    <property type="match status" value="4"/>
</dbReference>